<sequence>MSGIEHVVKRDYIEGSVYALPHDQGEHARLLLQHNLILRTLNHKILYAPVELQDDDWVLDSGTGTGIWLEDLAKVTSTKPQYIGIDIGSNLFPPASTLPENIRFETHSVVNLPKEWTNKFTLVHQRHLIAALRRHEWESAVRELYRVVKPGGWVQMFELRIWTSGPALTKHRDILSKLSDDLGMMFSDIAIKLPDFLKQSGFVDIHEDTFGTPLGAWANRDGIDGKENLLSLFQAFKTPILRGGGYGVIRSEAEYDELLEEIEKEVDMTPGSTTLWTMFWARKPFVNE</sequence>
<dbReference type="CDD" id="cd02440">
    <property type="entry name" value="AdoMet_MTases"/>
    <property type="match status" value="1"/>
</dbReference>
<dbReference type="Proteomes" id="UP000629468">
    <property type="component" value="Unassembled WGS sequence"/>
</dbReference>
<dbReference type="InterPro" id="IPR041698">
    <property type="entry name" value="Methyltransf_25"/>
</dbReference>
<protein>
    <recommendedName>
        <fullName evidence="1">Methyltransferase domain-containing protein</fullName>
    </recommendedName>
</protein>
<dbReference type="AlphaFoldDB" id="A0A8H7KIC9"/>
<comment type="caution">
    <text evidence="2">The sequence shown here is derived from an EMBL/GenBank/DDBJ whole genome shotgun (WGS) entry which is preliminary data.</text>
</comment>
<dbReference type="InterPro" id="IPR029063">
    <property type="entry name" value="SAM-dependent_MTases_sf"/>
</dbReference>
<evidence type="ECO:0000259" key="1">
    <source>
        <dbReference type="Pfam" id="PF13649"/>
    </source>
</evidence>
<dbReference type="SUPFAM" id="SSF53335">
    <property type="entry name" value="S-adenosyl-L-methionine-dependent methyltransferases"/>
    <property type="match status" value="1"/>
</dbReference>
<organism evidence="2 3">
    <name type="scientific">Agaricus bisporus var. burnettii</name>
    <dbReference type="NCBI Taxonomy" id="192524"/>
    <lineage>
        <taxon>Eukaryota</taxon>
        <taxon>Fungi</taxon>
        <taxon>Dikarya</taxon>
        <taxon>Basidiomycota</taxon>
        <taxon>Agaricomycotina</taxon>
        <taxon>Agaricomycetes</taxon>
        <taxon>Agaricomycetidae</taxon>
        <taxon>Agaricales</taxon>
        <taxon>Agaricineae</taxon>
        <taxon>Agaricaceae</taxon>
        <taxon>Agaricus</taxon>
    </lineage>
</organism>
<dbReference type="PANTHER" id="PTHR43591:SF110">
    <property type="entry name" value="RHODANESE DOMAIN-CONTAINING PROTEIN"/>
    <property type="match status" value="1"/>
</dbReference>
<gene>
    <name evidence="2" type="ORF">Agabi119p4_3694</name>
</gene>
<evidence type="ECO:0000313" key="3">
    <source>
        <dbReference type="Proteomes" id="UP000629468"/>
    </source>
</evidence>
<dbReference type="EMBL" id="JABXXO010000005">
    <property type="protein sequence ID" value="KAF7777622.1"/>
    <property type="molecule type" value="Genomic_DNA"/>
</dbReference>
<dbReference type="Gene3D" id="3.40.50.150">
    <property type="entry name" value="Vaccinia Virus protein VP39"/>
    <property type="match status" value="1"/>
</dbReference>
<reference evidence="2 3" key="1">
    <citation type="journal article" name="Sci. Rep.">
        <title>Telomere-to-telomere assembled and centromere annotated genomes of the two main subspecies of the button mushroom Agaricus bisporus reveal especially polymorphic chromosome ends.</title>
        <authorList>
            <person name="Sonnenberg A.S.M."/>
            <person name="Sedaghat-Telgerd N."/>
            <person name="Lavrijssen B."/>
            <person name="Ohm R.A."/>
            <person name="Hendrickx P.M."/>
            <person name="Scholtmeijer K."/>
            <person name="Baars J.J.P."/>
            <person name="van Peer A."/>
        </authorList>
    </citation>
    <scope>NUCLEOTIDE SEQUENCE [LARGE SCALE GENOMIC DNA]</scope>
    <source>
        <strain evidence="2 3">H119_p4</strain>
    </source>
</reference>
<feature type="domain" description="Methyltransferase" evidence="1">
    <location>
        <begin position="58"/>
        <end position="152"/>
    </location>
</feature>
<dbReference type="Pfam" id="PF13649">
    <property type="entry name" value="Methyltransf_25"/>
    <property type="match status" value="1"/>
</dbReference>
<proteinExistence type="predicted"/>
<evidence type="ECO:0000313" key="2">
    <source>
        <dbReference type="EMBL" id="KAF7777622.1"/>
    </source>
</evidence>
<name>A0A8H7KIC9_AGABI</name>
<accession>A0A8H7KIC9</accession>
<dbReference type="PANTHER" id="PTHR43591">
    <property type="entry name" value="METHYLTRANSFERASE"/>
    <property type="match status" value="1"/>
</dbReference>